<keyword evidence="2" id="KW-1185">Reference proteome</keyword>
<protein>
    <submittedName>
        <fullName evidence="1">Pol polyprotein</fullName>
    </submittedName>
</protein>
<evidence type="ECO:0000313" key="1">
    <source>
        <dbReference type="EMBL" id="GFO50397.1"/>
    </source>
</evidence>
<proteinExistence type="predicted"/>
<dbReference type="PANTHER" id="PTHR37984">
    <property type="entry name" value="PROTEIN CBG26694"/>
    <property type="match status" value="1"/>
</dbReference>
<accession>A0AAV4E1E4</accession>
<gene>
    <name evidence="1" type="ORF">PoB_007690200</name>
</gene>
<name>A0AAV4E1E4_9GAST</name>
<reference evidence="1 2" key="1">
    <citation type="journal article" date="2021" name="Elife">
        <title>Chloroplast acquisition without the gene transfer in kleptoplastic sea slugs, Plakobranchus ocellatus.</title>
        <authorList>
            <person name="Maeda T."/>
            <person name="Takahashi S."/>
            <person name="Yoshida T."/>
            <person name="Shimamura S."/>
            <person name="Takaki Y."/>
            <person name="Nagai Y."/>
            <person name="Toyoda A."/>
            <person name="Suzuki Y."/>
            <person name="Arimoto A."/>
            <person name="Ishii H."/>
            <person name="Satoh N."/>
            <person name="Nishiyama T."/>
            <person name="Hasebe M."/>
            <person name="Maruyama T."/>
            <person name="Minagawa J."/>
            <person name="Obokata J."/>
            <person name="Shigenobu S."/>
        </authorList>
    </citation>
    <scope>NUCLEOTIDE SEQUENCE [LARGE SCALE GENOMIC DNA]</scope>
</reference>
<sequence length="112" mass="12784">MSRQAVENLPASSPKLVEIINLQKSDPETVEIKGICDRGWPAFMPQNPALQQYWTNQCHLIIVDDLFLYNYIVIPKHMHLEILNKLHEGHMGMTKCSVGTDISLVAKQHFTN</sequence>
<dbReference type="EMBL" id="BLXT01008609">
    <property type="protein sequence ID" value="GFO50397.1"/>
    <property type="molecule type" value="Genomic_DNA"/>
</dbReference>
<organism evidence="1 2">
    <name type="scientific">Plakobranchus ocellatus</name>
    <dbReference type="NCBI Taxonomy" id="259542"/>
    <lineage>
        <taxon>Eukaryota</taxon>
        <taxon>Metazoa</taxon>
        <taxon>Spiralia</taxon>
        <taxon>Lophotrochozoa</taxon>
        <taxon>Mollusca</taxon>
        <taxon>Gastropoda</taxon>
        <taxon>Heterobranchia</taxon>
        <taxon>Euthyneura</taxon>
        <taxon>Panpulmonata</taxon>
        <taxon>Sacoglossa</taxon>
        <taxon>Placobranchoidea</taxon>
        <taxon>Plakobranchidae</taxon>
        <taxon>Plakobranchus</taxon>
    </lineage>
</organism>
<dbReference type="AlphaFoldDB" id="A0AAV4E1E4"/>
<dbReference type="Proteomes" id="UP000735302">
    <property type="component" value="Unassembled WGS sequence"/>
</dbReference>
<evidence type="ECO:0000313" key="2">
    <source>
        <dbReference type="Proteomes" id="UP000735302"/>
    </source>
</evidence>
<comment type="caution">
    <text evidence="1">The sequence shown here is derived from an EMBL/GenBank/DDBJ whole genome shotgun (WGS) entry which is preliminary data.</text>
</comment>
<dbReference type="PANTHER" id="PTHR37984:SF9">
    <property type="entry name" value="INTEGRASE CATALYTIC DOMAIN-CONTAINING PROTEIN"/>
    <property type="match status" value="1"/>
</dbReference>
<dbReference type="InterPro" id="IPR050951">
    <property type="entry name" value="Retrovirus_Pol_polyprotein"/>
</dbReference>